<feature type="compositionally biased region" description="Pro residues" evidence="1">
    <location>
        <begin position="90"/>
        <end position="99"/>
    </location>
</feature>
<dbReference type="EMBL" id="JBBWWT010000001">
    <property type="protein sequence ID" value="MEL1262991.1"/>
    <property type="molecule type" value="Genomic_DNA"/>
</dbReference>
<feature type="region of interest" description="Disordered" evidence="1">
    <location>
        <begin position="168"/>
        <end position="193"/>
    </location>
</feature>
<name>A0ABU9IVJ4_9GAMM</name>
<reference evidence="3 4" key="1">
    <citation type="submission" date="2024-04" db="EMBL/GenBank/DDBJ databases">
        <title>Draft genome sequence of Pseudoxanthomonas putridarboris WD12.</title>
        <authorList>
            <person name="Oh J."/>
        </authorList>
    </citation>
    <scope>NUCLEOTIDE SEQUENCE [LARGE SCALE GENOMIC DNA]</scope>
    <source>
        <strain evidence="3 4">WD12</strain>
    </source>
</reference>
<sequence>MERIGMAQGRQAQVIASGVVVVVHLALLWTLWESGRRTASHAESAPLRVRWVARPRAVEAPGLPPDPARIDPASAGTVAPTHPRTAAPSPAAPSAPTPSPTAADLPPRPDYLAQGTEWARQTAPPPDFQPDLLASRGPSLPGGSGQERIRMKDPVTPANVVGFIGRLFGDPGDPCPRKRRNVDDSLTDTSPEGRRRLEWELREYREHCRP</sequence>
<protein>
    <submittedName>
        <fullName evidence="3">Uncharacterized protein</fullName>
    </submittedName>
</protein>
<evidence type="ECO:0000256" key="2">
    <source>
        <dbReference type="SAM" id="Phobius"/>
    </source>
</evidence>
<comment type="caution">
    <text evidence="3">The sequence shown here is derived from an EMBL/GenBank/DDBJ whole genome shotgun (WGS) entry which is preliminary data.</text>
</comment>
<keyword evidence="2" id="KW-1133">Transmembrane helix</keyword>
<gene>
    <name evidence="3" type="ORF">AAD027_01200</name>
</gene>
<evidence type="ECO:0000313" key="3">
    <source>
        <dbReference type="EMBL" id="MEL1262991.1"/>
    </source>
</evidence>
<dbReference type="RefSeq" id="WP_341724190.1">
    <property type="nucleotide sequence ID" value="NZ_JBBWWT010000001.1"/>
</dbReference>
<keyword evidence="4" id="KW-1185">Reference proteome</keyword>
<feature type="region of interest" description="Disordered" evidence="1">
    <location>
        <begin position="60"/>
        <end position="154"/>
    </location>
</feature>
<accession>A0ABU9IVJ4</accession>
<feature type="transmembrane region" description="Helical" evidence="2">
    <location>
        <begin position="12"/>
        <end position="32"/>
    </location>
</feature>
<evidence type="ECO:0000313" key="4">
    <source>
        <dbReference type="Proteomes" id="UP001459204"/>
    </source>
</evidence>
<keyword evidence="2" id="KW-0472">Membrane</keyword>
<keyword evidence="2" id="KW-0812">Transmembrane</keyword>
<proteinExistence type="predicted"/>
<dbReference type="Proteomes" id="UP001459204">
    <property type="component" value="Unassembled WGS sequence"/>
</dbReference>
<feature type="compositionally biased region" description="Low complexity" evidence="1">
    <location>
        <begin position="79"/>
        <end position="89"/>
    </location>
</feature>
<organism evidence="3 4">
    <name type="scientific">Pseudoxanthomonas putridarboris</name>
    <dbReference type="NCBI Taxonomy" id="752605"/>
    <lineage>
        <taxon>Bacteria</taxon>
        <taxon>Pseudomonadati</taxon>
        <taxon>Pseudomonadota</taxon>
        <taxon>Gammaproteobacteria</taxon>
        <taxon>Lysobacterales</taxon>
        <taxon>Lysobacteraceae</taxon>
        <taxon>Pseudoxanthomonas</taxon>
    </lineage>
</organism>
<evidence type="ECO:0000256" key="1">
    <source>
        <dbReference type="SAM" id="MobiDB-lite"/>
    </source>
</evidence>